<reference evidence="2" key="1">
    <citation type="journal article" date="2019" name="bioRxiv">
        <title>The Genome of the Zebra Mussel, Dreissena polymorpha: A Resource for Invasive Species Research.</title>
        <authorList>
            <person name="McCartney M.A."/>
            <person name="Auch B."/>
            <person name="Kono T."/>
            <person name="Mallez S."/>
            <person name="Zhang Y."/>
            <person name="Obille A."/>
            <person name="Becker A."/>
            <person name="Abrahante J.E."/>
            <person name="Garbe J."/>
            <person name="Badalamenti J.P."/>
            <person name="Herman A."/>
            <person name="Mangelson H."/>
            <person name="Liachko I."/>
            <person name="Sullivan S."/>
            <person name="Sone E.D."/>
            <person name="Koren S."/>
            <person name="Silverstein K.A.T."/>
            <person name="Beckman K.B."/>
            <person name="Gohl D.M."/>
        </authorList>
    </citation>
    <scope>NUCLEOTIDE SEQUENCE</scope>
    <source>
        <strain evidence="2">Duluth1</strain>
        <tissue evidence="2">Whole animal</tissue>
    </source>
</reference>
<dbReference type="InterPro" id="IPR013783">
    <property type="entry name" value="Ig-like_fold"/>
</dbReference>
<proteinExistence type="predicted"/>
<dbReference type="InterPro" id="IPR000601">
    <property type="entry name" value="PKD_dom"/>
</dbReference>
<dbReference type="SUPFAM" id="SSF49299">
    <property type="entry name" value="PKD domain"/>
    <property type="match status" value="1"/>
</dbReference>
<gene>
    <name evidence="2" type="ORF">DPMN_027175</name>
</gene>
<dbReference type="EMBL" id="JAIWYP010000002">
    <property type="protein sequence ID" value="KAH3864160.1"/>
    <property type="molecule type" value="Genomic_DNA"/>
</dbReference>
<comment type="caution">
    <text evidence="2">The sequence shown here is derived from an EMBL/GenBank/DDBJ whole genome shotgun (WGS) entry which is preliminary data.</text>
</comment>
<dbReference type="PROSITE" id="PS50093">
    <property type="entry name" value="PKD"/>
    <property type="match status" value="1"/>
</dbReference>
<dbReference type="InterPro" id="IPR035986">
    <property type="entry name" value="PKD_dom_sf"/>
</dbReference>
<feature type="domain" description="PKD" evidence="1">
    <location>
        <begin position="87"/>
        <end position="144"/>
    </location>
</feature>
<dbReference type="Gene3D" id="2.60.40.10">
    <property type="entry name" value="Immunoglobulins"/>
    <property type="match status" value="1"/>
</dbReference>
<evidence type="ECO:0000313" key="2">
    <source>
        <dbReference type="EMBL" id="KAH3864160.1"/>
    </source>
</evidence>
<dbReference type="CDD" id="cd00146">
    <property type="entry name" value="PKD"/>
    <property type="match status" value="1"/>
</dbReference>
<dbReference type="Proteomes" id="UP000828390">
    <property type="component" value="Unassembled WGS sequence"/>
</dbReference>
<evidence type="ECO:0000259" key="1">
    <source>
        <dbReference type="PROSITE" id="PS50093"/>
    </source>
</evidence>
<sequence length="203" mass="22539">MECEEHCFSENYTHYIQISNVCVCGTVQDSGNCCPYVTAICRTKSFLGPNAVASIAGINLSHVPQLYVGRAHMFSVTTTLGIVDQIRWQFGDSEQETVISGKTSSVQHTYTHSGKFWVTAKACVNSTNACESATIPVRVQVQPSNLTTYITGYNKADVSKNLTDMFASFALGYDFSFYWTKKGSNLVEYKSKSIVCLYMTIQY</sequence>
<reference evidence="2" key="2">
    <citation type="submission" date="2020-11" db="EMBL/GenBank/DDBJ databases">
        <authorList>
            <person name="McCartney M.A."/>
            <person name="Auch B."/>
            <person name="Kono T."/>
            <person name="Mallez S."/>
            <person name="Becker A."/>
            <person name="Gohl D.M."/>
            <person name="Silverstein K.A.T."/>
            <person name="Koren S."/>
            <person name="Bechman K.B."/>
            <person name="Herman A."/>
            <person name="Abrahante J.E."/>
            <person name="Garbe J."/>
        </authorList>
    </citation>
    <scope>NUCLEOTIDE SEQUENCE</scope>
    <source>
        <strain evidence="2">Duluth1</strain>
        <tissue evidence="2">Whole animal</tissue>
    </source>
</reference>
<evidence type="ECO:0000313" key="3">
    <source>
        <dbReference type="Proteomes" id="UP000828390"/>
    </source>
</evidence>
<name>A0A9D4LTW0_DREPO</name>
<protein>
    <recommendedName>
        <fullName evidence="1">PKD domain-containing protein</fullName>
    </recommendedName>
</protein>
<keyword evidence="3" id="KW-1185">Reference proteome</keyword>
<organism evidence="2 3">
    <name type="scientific">Dreissena polymorpha</name>
    <name type="common">Zebra mussel</name>
    <name type="synonym">Mytilus polymorpha</name>
    <dbReference type="NCBI Taxonomy" id="45954"/>
    <lineage>
        <taxon>Eukaryota</taxon>
        <taxon>Metazoa</taxon>
        <taxon>Spiralia</taxon>
        <taxon>Lophotrochozoa</taxon>
        <taxon>Mollusca</taxon>
        <taxon>Bivalvia</taxon>
        <taxon>Autobranchia</taxon>
        <taxon>Heteroconchia</taxon>
        <taxon>Euheterodonta</taxon>
        <taxon>Imparidentia</taxon>
        <taxon>Neoheterodontei</taxon>
        <taxon>Myida</taxon>
        <taxon>Dreissenoidea</taxon>
        <taxon>Dreissenidae</taxon>
        <taxon>Dreissena</taxon>
    </lineage>
</organism>
<dbReference type="AlphaFoldDB" id="A0A9D4LTW0"/>
<accession>A0A9D4LTW0</accession>